<proteinExistence type="predicted"/>
<comment type="caution">
    <text evidence="1">The sequence shown here is derived from an EMBL/GenBank/DDBJ whole genome shotgun (WGS) entry which is preliminary data.</text>
</comment>
<organism evidence="1 2">
    <name type="scientific">Streptomyces violascens</name>
    <dbReference type="NCBI Taxonomy" id="67381"/>
    <lineage>
        <taxon>Bacteria</taxon>
        <taxon>Bacillati</taxon>
        <taxon>Actinomycetota</taxon>
        <taxon>Actinomycetes</taxon>
        <taxon>Kitasatosporales</taxon>
        <taxon>Streptomycetaceae</taxon>
        <taxon>Streptomyces</taxon>
    </lineage>
</organism>
<dbReference type="EMBL" id="BNDY01000017">
    <property type="protein sequence ID" value="GHI40459.1"/>
    <property type="molecule type" value="Genomic_DNA"/>
</dbReference>
<reference evidence="1" key="1">
    <citation type="submission" date="2024-05" db="EMBL/GenBank/DDBJ databases">
        <title>Whole genome shotgun sequence of Streptomyces violascens NBRC 12920.</title>
        <authorList>
            <person name="Komaki H."/>
            <person name="Tamura T."/>
        </authorList>
    </citation>
    <scope>NUCLEOTIDE SEQUENCE</scope>
    <source>
        <strain evidence="1">NBRC 12920</strain>
    </source>
</reference>
<evidence type="ECO:0000313" key="2">
    <source>
        <dbReference type="Proteomes" id="UP001050808"/>
    </source>
</evidence>
<protein>
    <recommendedName>
        <fullName evidence="3">ABM domain-containing protein</fullName>
    </recommendedName>
</protein>
<name>A0ABQ3QTB3_9ACTN</name>
<gene>
    <name evidence="1" type="ORF">Sviol_48670</name>
</gene>
<evidence type="ECO:0000313" key="1">
    <source>
        <dbReference type="EMBL" id="GHI40459.1"/>
    </source>
</evidence>
<dbReference type="Proteomes" id="UP001050808">
    <property type="component" value="Unassembled WGS sequence"/>
</dbReference>
<sequence>MAMTFTIVETWYLTDEAAQDATRTMQIIDDAIGENAHHHPGWNGHATFLQDLREPNVVTWVYPWRSKQDHVSLLETEEPLVQPLIDKYCTGPRTIRYTTELPVEVEHDHH</sequence>
<evidence type="ECO:0008006" key="3">
    <source>
        <dbReference type="Google" id="ProtNLM"/>
    </source>
</evidence>
<accession>A0ABQ3QTB3</accession>
<keyword evidence="2" id="KW-1185">Reference proteome</keyword>